<protein>
    <recommendedName>
        <fullName evidence="6">Lipopolysaccharide assembly protein A domain-containing protein</fullName>
    </recommendedName>
</protein>
<reference evidence="8" key="1">
    <citation type="submission" date="2020-03" db="EMBL/GenBank/DDBJ databases">
        <title>Complete genome sequence of sulfur-oxidizing bacterium skT11.</title>
        <authorList>
            <person name="Kanda M."/>
            <person name="Kojima H."/>
            <person name="Fukui M."/>
        </authorList>
    </citation>
    <scope>NUCLEOTIDE SEQUENCE [LARGE SCALE GENOMIC DNA]</scope>
    <source>
        <strain evidence="8">skT11</strain>
    </source>
</reference>
<evidence type="ECO:0000256" key="5">
    <source>
        <dbReference type="SAM" id="Phobius"/>
    </source>
</evidence>
<sequence length="108" mass="12009">MRYLSWVFGIVLFMLALGFAIKNSEPVTLHYFLGYQWQAPLVVVVLTVFCVGAGAGIAASLGFIFKQRRETAKLRRELRNLHAPVKAQVSEHATNTPAFTTRQADDGI</sequence>
<dbReference type="RefSeq" id="WP_173060505.1">
    <property type="nucleotide sequence ID" value="NZ_AP022853.1"/>
</dbReference>
<accession>A0A6F8V7L9</accession>
<dbReference type="Pfam" id="PF06305">
    <property type="entry name" value="LapA_dom"/>
    <property type="match status" value="1"/>
</dbReference>
<keyword evidence="8" id="KW-1185">Reference proteome</keyword>
<organism evidence="7 8">
    <name type="scientific">Sulfurimicrobium lacus</name>
    <dbReference type="NCBI Taxonomy" id="2715678"/>
    <lineage>
        <taxon>Bacteria</taxon>
        <taxon>Pseudomonadati</taxon>
        <taxon>Pseudomonadota</taxon>
        <taxon>Betaproteobacteria</taxon>
        <taxon>Nitrosomonadales</taxon>
        <taxon>Sulfuricellaceae</taxon>
        <taxon>Sulfurimicrobium</taxon>
    </lineage>
</organism>
<evidence type="ECO:0000259" key="6">
    <source>
        <dbReference type="Pfam" id="PF06305"/>
    </source>
</evidence>
<dbReference type="InterPro" id="IPR010445">
    <property type="entry name" value="LapA_dom"/>
</dbReference>
<keyword evidence="3 5" id="KW-1133">Transmembrane helix</keyword>
<dbReference type="Proteomes" id="UP000502260">
    <property type="component" value="Chromosome"/>
</dbReference>
<feature type="transmembrane region" description="Helical" evidence="5">
    <location>
        <begin position="44"/>
        <end position="65"/>
    </location>
</feature>
<dbReference type="GO" id="GO:0005886">
    <property type="term" value="C:plasma membrane"/>
    <property type="evidence" value="ECO:0007669"/>
    <property type="project" value="InterPro"/>
</dbReference>
<evidence type="ECO:0000256" key="2">
    <source>
        <dbReference type="ARBA" id="ARBA00022692"/>
    </source>
</evidence>
<feature type="domain" description="Lipopolysaccharide assembly protein A" evidence="6">
    <location>
        <begin position="22"/>
        <end position="82"/>
    </location>
</feature>
<evidence type="ECO:0000313" key="8">
    <source>
        <dbReference type="Proteomes" id="UP000502260"/>
    </source>
</evidence>
<keyword evidence="2 5" id="KW-0812">Transmembrane</keyword>
<evidence type="ECO:0000256" key="4">
    <source>
        <dbReference type="ARBA" id="ARBA00023136"/>
    </source>
</evidence>
<evidence type="ECO:0000313" key="7">
    <source>
        <dbReference type="EMBL" id="BCB25833.1"/>
    </source>
</evidence>
<name>A0A6F8V7L9_9PROT</name>
<keyword evidence="1" id="KW-1003">Cell membrane</keyword>
<evidence type="ECO:0000256" key="3">
    <source>
        <dbReference type="ARBA" id="ARBA00022989"/>
    </source>
</evidence>
<proteinExistence type="predicted"/>
<dbReference type="EMBL" id="AP022853">
    <property type="protein sequence ID" value="BCB25833.1"/>
    <property type="molecule type" value="Genomic_DNA"/>
</dbReference>
<gene>
    <name evidence="7" type="ORF">SKTS_07190</name>
</gene>
<keyword evidence="4 5" id="KW-0472">Membrane</keyword>
<evidence type="ECO:0000256" key="1">
    <source>
        <dbReference type="ARBA" id="ARBA00022475"/>
    </source>
</evidence>
<dbReference type="KEGG" id="slac:SKTS_07190"/>
<dbReference type="AlphaFoldDB" id="A0A6F8V7L9"/>